<gene>
    <name evidence="3" type="ORF">RFI_23075</name>
</gene>
<keyword evidence="2" id="KW-1133">Transmembrane helix</keyword>
<evidence type="ECO:0000313" key="4">
    <source>
        <dbReference type="Proteomes" id="UP000023152"/>
    </source>
</evidence>
<reference evidence="3 4" key="1">
    <citation type="journal article" date="2013" name="Curr. Biol.">
        <title>The Genome of the Foraminiferan Reticulomyxa filosa.</title>
        <authorList>
            <person name="Glockner G."/>
            <person name="Hulsmann N."/>
            <person name="Schleicher M."/>
            <person name="Noegel A.A."/>
            <person name="Eichinger L."/>
            <person name="Gallinger C."/>
            <person name="Pawlowski J."/>
            <person name="Sierra R."/>
            <person name="Euteneuer U."/>
            <person name="Pillet L."/>
            <person name="Moustafa A."/>
            <person name="Platzer M."/>
            <person name="Groth M."/>
            <person name="Szafranski K."/>
            <person name="Schliwa M."/>
        </authorList>
    </citation>
    <scope>NUCLEOTIDE SEQUENCE [LARGE SCALE GENOMIC DNA]</scope>
</reference>
<feature type="transmembrane region" description="Helical" evidence="2">
    <location>
        <begin position="140"/>
        <end position="164"/>
    </location>
</feature>
<keyword evidence="2" id="KW-0472">Membrane</keyword>
<evidence type="ECO:0000313" key="3">
    <source>
        <dbReference type="EMBL" id="ETO14292.1"/>
    </source>
</evidence>
<feature type="region of interest" description="Disordered" evidence="1">
    <location>
        <begin position="16"/>
        <end position="50"/>
    </location>
</feature>
<evidence type="ECO:0000256" key="1">
    <source>
        <dbReference type="SAM" id="MobiDB-lite"/>
    </source>
</evidence>
<feature type="compositionally biased region" description="Polar residues" evidence="1">
    <location>
        <begin position="28"/>
        <end position="38"/>
    </location>
</feature>
<accession>X6MLG4</accession>
<evidence type="ECO:0000256" key="2">
    <source>
        <dbReference type="SAM" id="Phobius"/>
    </source>
</evidence>
<feature type="transmembrane region" description="Helical" evidence="2">
    <location>
        <begin position="326"/>
        <end position="345"/>
    </location>
</feature>
<feature type="transmembrane region" description="Helical" evidence="2">
    <location>
        <begin position="298"/>
        <end position="320"/>
    </location>
</feature>
<sequence length="382" mass="43152">MAIAWYQGSQRFSNKMHADNGAKVTGSVRPSATKSPRTSRQKYGASGDPSIHLSEADIAEYRSTINTSSAEDKSHHTNTNTNTSGSTSTSTKTDNKVTSLLRNLRDDKASWNFTFERLGALQKYEDATYSTLVRFSTLNLMLAIHIHICIYIYVYVYVCIYVYILENSGNVVTCFDICYKRVGVGYFAMAYSLLPEAMAYHGEIVAAYVVNRVLTYTPIGRRINERTIRGLQKYFPAIKECKFSMCYPDSSAQTWEQWADRVPFLPKEGFAMRSKFIKNQLSLKHGLGYDVAENLRSIIMLPLFSGAFALLHVHSLLTVLPFYSPTLVHTAVCYVAATWITRLCAEKNLKRVQKEHTAKDKDAEAKKARLKKILETLDKSSK</sequence>
<keyword evidence="4" id="KW-1185">Reference proteome</keyword>
<proteinExistence type="predicted"/>
<dbReference type="AlphaFoldDB" id="X6MLG4"/>
<protein>
    <submittedName>
        <fullName evidence="3">Uncharacterized protein</fullName>
    </submittedName>
</protein>
<feature type="region of interest" description="Disordered" evidence="1">
    <location>
        <begin position="67"/>
        <end position="94"/>
    </location>
</feature>
<dbReference type="EMBL" id="ASPP01020111">
    <property type="protein sequence ID" value="ETO14292.1"/>
    <property type="molecule type" value="Genomic_DNA"/>
</dbReference>
<dbReference type="Proteomes" id="UP000023152">
    <property type="component" value="Unassembled WGS sequence"/>
</dbReference>
<name>X6MLG4_RETFI</name>
<comment type="caution">
    <text evidence="3">The sequence shown here is derived from an EMBL/GenBank/DDBJ whole genome shotgun (WGS) entry which is preliminary data.</text>
</comment>
<keyword evidence="2" id="KW-0812">Transmembrane</keyword>
<organism evidence="3 4">
    <name type="scientific">Reticulomyxa filosa</name>
    <dbReference type="NCBI Taxonomy" id="46433"/>
    <lineage>
        <taxon>Eukaryota</taxon>
        <taxon>Sar</taxon>
        <taxon>Rhizaria</taxon>
        <taxon>Retaria</taxon>
        <taxon>Foraminifera</taxon>
        <taxon>Monothalamids</taxon>
        <taxon>Reticulomyxidae</taxon>
        <taxon>Reticulomyxa</taxon>
    </lineage>
</organism>
<feature type="compositionally biased region" description="Low complexity" evidence="1">
    <location>
        <begin position="77"/>
        <end position="94"/>
    </location>
</feature>